<dbReference type="PANTHER" id="PTHR18870:SF9">
    <property type="entry name" value="PROTEIN TAG-278-RELATED"/>
    <property type="match status" value="1"/>
</dbReference>
<feature type="region of interest" description="Disordered" evidence="3">
    <location>
        <begin position="989"/>
        <end position="1033"/>
    </location>
</feature>
<evidence type="ECO:0000256" key="2">
    <source>
        <dbReference type="SAM" id="Coils"/>
    </source>
</evidence>
<dbReference type="Pfam" id="PF15665">
    <property type="entry name" value="FAM184"/>
    <property type="match status" value="1"/>
</dbReference>
<evidence type="ECO:0000313" key="5">
    <source>
        <dbReference type="EMBL" id="KAL2912999.1"/>
    </source>
</evidence>
<dbReference type="Gene3D" id="1.20.5.490">
    <property type="entry name" value="Single helix bin"/>
    <property type="match status" value="1"/>
</dbReference>
<feature type="coiled-coil region" evidence="2">
    <location>
        <begin position="259"/>
        <end position="378"/>
    </location>
</feature>
<proteinExistence type="predicted"/>
<sequence length="1033" mass="118200">MSEPQLSKERRSRSDREGDASRSASMLSLVPKGPEIPPDILFKMSKKIAQLTKVIYYLNTKNEDHALEVQGLVDAYELEINDVIQDGAKMIDEFRLKWEESELKIKAQEDVILSYLETVKKQESELKTLQELERKLRSDLSRVESSKPPSEAKARKPTDPAPVEKKTVVTVAADDQDIRQEYEGKIANTISQYEQRLQSMKLEWSTEVEDLRSEHTKKMRLISEEKQKIEESLRASLDDVKSKTLWKAADAALKSEEESTKLHSEVRRLKQILEEQEKESKSQLSSLETRLRSALEEEHHKVVEKDALLADLRAGAIRKDERLNELEQETTRKTKAVKELNEKLSQISFDTAAFKDQNERLQKQNQLLESQTAELSYELSKKTLQVQEAEAACMQAVDESQHMAAEISKLSSELGTMQLALQDVSEKAASLEEGTKMLKVEIADRDERIKQMSEEHQALKEQNIKDIENALSRLTETMTTDKYECLSKLAAEMERSKLEALSEKSSELQRLTEDICATRLDYDQRIVQLQLSFDSERSELAHLTLTVKTLEVDKADLFQKMVHIDRQIRGEMQEKFQKEKSDLENQWRDQHQDDLEQLREALAQQHEQELDVAVAKVKVQYSDEIHEISGENQTKMEGFLSEMSEKEAAIAQLQSEKDDLERTLDELKQAHAKAIEDLQTDHRQYVAQEKAKWESELQAKETQLKVASTIALSNLEKKYTLAQTELEASHKKQVDELRSFHTISALAAKKEAETLRQLEINRLKSTHADQVAALAQEREKMLADLALDLNTQRNNEIQALTEDFNSTIDSKDEAIRDLEAQVGEKEDKIASLKSQISALEQSLSDLKGSLESTVDSMRQQETEFQRQLDLRAVEFDLHLKKEIENIKTEHVREMQLMLQDFEKAKAFLKKQIANQAKQLQDAEIKYINREPREADLAAISQLEQSVAGLNRRISALSEELEYYRLEMNNREANFNKIFNKSPIVGLMQPLAVSQKKPKQKERPDASSSNPKLPPLFSISSGAGTPPDYAAISG</sequence>
<dbReference type="PANTHER" id="PTHR18870">
    <property type="entry name" value="PROTEIN TAG-278-RELATED"/>
    <property type="match status" value="1"/>
</dbReference>
<keyword evidence="1 2" id="KW-0175">Coiled coil</keyword>
<feature type="region of interest" description="Disordered" evidence="3">
    <location>
        <begin position="1"/>
        <end position="31"/>
    </location>
</feature>
<feature type="coiled-coil region" evidence="2">
    <location>
        <begin position="891"/>
        <end position="966"/>
    </location>
</feature>
<evidence type="ECO:0000313" key="6">
    <source>
        <dbReference type="Proteomes" id="UP001527925"/>
    </source>
</evidence>
<evidence type="ECO:0000259" key="4">
    <source>
        <dbReference type="Pfam" id="PF15665"/>
    </source>
</evidence>
<reference evidence="5 6" key="1">
    <citation type="submission" date="2023-09" db="EMBL/GenBank/DDBJ databases">
        <title>Pangenome analysis of Batrachochytrium dendrobatidis and related Chytrids.</title>
        <authorList>
            <person name="Yacoub M.N."/>
            <person name="Stajich J.E."/>
            <person name="James T.Y."/>
        </authorList>
    </citation>
    <scope>NUCLEOTIDE SEQUENCE [LARGE SCALE GENOMIC DNA]</scope>
    <source>
        <strain evidence="5 6">JEL0888</strain>
    </source>
</reference>
<evidence type="ECO:0000256" key="1">
    <source>
        <dbReference type="ARBA" id="ARBA00023054"/>
    </source>
</evidence>
<feature type="coiled-coil region" evidence="2">
    <location>
        <begin position="636"/>
        <end position="677"/>
    </location>
</feature>
<accession>A0ABR4N0E2</accession>
<feature type="region of interest" description="Disordered" evidence="3">
    <location>
        <begin position="138"/>
        <end position="165"/>
    </location>
</feature>
<feature type="compositionally biased region" description="Basic and acidic residues" evidence="3">
    <location>
        <begin position="1"/>
        <end position="20"/>
    </location>
</feature>
<dbReference type="Proteomes" id="UP001527925">
    <property type="component" value="Unassembled WGS sequence"/>
</dbReference>
<protein>
    <recommendedName>
        <fullName evidence="4">Protein FAM184A/B N-terminal domain-containing protein</fullName>
    </recommendedName>
</protein>
<organism evidence="5 6">
    <name type="scientific">Polyrhizophydium stewartii</name>
    <dbReference type="NCBI Taxonomy" id="2732419"/>
    <lineage>
        <taxon>Eukaryota</taxon>
        <taxon>Fungi</taxon>
        <taxon>Fungi incertae sedis</taxon>
        <taxon>Chytridiomycota</taxon>
        <taxon>Chytridiomycota incertae sedis</taxon>
        <taxon>Chytridiomycetes</taxon>
        <taxon>Rhizophydiales</taxon>
        <taxon>Rhizophydiales incertae sedis</taxon>
        <taxon>Polyrhizophydium</taxon>
    </lineage>
</organism>
<feature type="domain" description="Protein FAM184A/B N-terminal" evidence="4">
    <location>
        <begin position="54"/>
        <end position="258"/>
    </location>
</feature>
<comment type="caution">
    <text evidence="5">The sequence shown here is derived from an EMBL/GenBank/DDBJ whole genome shotgun (WGS) entry which is preliminary data.</text>
</comment>
<dbReference type="InterPro" id="IPR039478">
    <property type="entry name" value="FAM184A/B_N"/>
</dbReference>
<feature type="coiled-coil region" evidence="2">
    <location>
        <begin position="808"/>
        <end position="849"/>
    </location>
</feature>
<name>A0ABR4N0E2_9FUNG</name>
<dbReference type="EMBL" id="JADGIZ020000053">
    <property type="protein sequence ID" value="KAL2912999.1"/>
    <property type="molecule type" value="Genomic_DNA"/>
</dbReference>
<evidence type="ECO:0000256" key="3">
    <source>
        <dbReference type="SAM" id="MobiDB-lite"/>
    </source>
</evidence>
<feature type="coiled-coil region" evidence="2">
    <location>
        <begin position="442"/>
        <end position="511"/>
    </location>
</feature>
<gene>
    <name evidence="5" type="ORF">HK105_207454</name>
</gene>
<keyword evidence="6" id="KW-1185">Reference proteome</keyword>